<dbReference type="EMBL" id="KI659729">
    <property type="protein sequence ID" value="ETN78779.1"/>
    <property type="molecule type" value="Genomic_DNA"/>
</dbReference>
<dbReference type="OrthoDB" id="10267155at2759"/>
<name>W2TB38_NECAM</name>
<organism evidence="2 3">
    <name type="scientific">Necator americanus</name>
    <name type="common">Human hookworm</name>
    <dbReference type="NCBI Taxonomy" id="51031"/>
    <lineage>
        <taxon>Eukaryota</taxon>
        <taxon>Metazoa</taxon>
        <taxon>Ecdysozoa</taxon>
        <taxon>Nematoda</taxon>
        <taxon>Chromadorea</taxon>
        <taxon>Rhabditida</taxon>
        <taxon>Rhabditina</taxon>
        <taxon>Rhabditomorpha</taxon>
        <taxon>Strongyloidea</taxon>
        <taxon>Ancylostomatidae</taxon>
        <taxon>Bunostominae</taxon>
        <taxon>Necator</taxon>
    </lineage>
</organism>
<evidence type="ECO:0000313" key="2">
    <source>
        <dbReference type="EMBL" id="ETN78779.1"/>
    </source>
</evidence>
<protein>
    <submittedName>
        <fullName evidence="2">Uncharacterized protein</fullName>
    </submittedName>
</protein>
<feature type="region of interest" description="Disordered" evidence="1">
    <location>
        <begin position="1"/>
        <end position="87"/>
    </location>
</feature>
<feature type="compositionally biased region" description="Low complexity" evidence="1">
    <location>
        <begin position="25"/>
        <end position="47"/>
    </location>
</feature>
<sequence length="212" mass="23405">MAFVDQICPTSKSSEEDSAYAGFGSTSPASSTQSSMSLQSTSSKSFTGVESQNLKPAPTPVECEPSSSTKPIEKKAPPVPCRSGSRVETTFECTPPAMPPIRQPPAYQQLVDQGRIHRSRLVVYVVLIAKTLLEHDAMACQSRSSELRDEKCAAVSVAKPSGYISEGGIAIYEKMQARLREYRDSMRRGHLDYNDSYTKKECKWIEENKKLN</sequence>
<evidence type="ECO:0000256" key="1">
    <source>
        <dbReference type="SAM" id="MobiDB-lite"/>
    </source>
</evidence>
<dbReference type="AlphaFoldDB" id="W2TB38"/>
<gene>
    <name evidence="2" type="ORF">NECAME_10141</name>
</gene>
<dbReference type="KEGG" id="nai:NECAME_10141"/>
<reference evidence="3" key="1">
    <citation type="journal article" date="2014" name="Nat. Genet.">
        <title>Genome of the human hookworm Necator americanus.</title>
        <authorList>
            <person name="Tang Y.T."/>
            <person name="Gao X."/>
            <person name="Rosa B.A."/>
            <person name="Abubucker S."/>
            <person name="Hallsworth-Pepin K."/>
            <person name="Martin J."/>
            <person name="Tyagi R."/>
            <person name="Heizer E."/>
            <person name="Zhang X."/>
            <person name="Bhonagiri-Palsikar V."/>
            <person name="Minx P."/>
            <person name="Warren W.C."/>
            <person name="Wang Q."/>
            <person name="Zhan B."/>
            <person name="Hotez P.J."/>
            <person name="Sternberg P.W."/>
            <person name="Dougall A."/>
            <person name="Gaze S.T."/>
            <person name="Mulvenna J."/>
            <person name="Sotillo J."/>
            <person name="Ranganathan S."/>
            <person name="Rabelo E.M."/>
            <person name="Wilson R.K."/>
            <person name="Felgner P.L."/>
            <person name="Bethony J."/>
            <person name="Hawdon J.M."/>
            <person name="Gasser R.B."/>
            <person name="Loukas A."/>
            <person name="Mitreva M."/>
        </authorList>
    </citation>
    <scope>NUCLEOTIDE SEQUENCE [LARGE SCALE GENOMIC DNA]</scope>
</reference>
<evidence type="ECO:0000313" key="3">
    <source>
        <dbReference type="Proteomes" id="UP000053676"/>
    </source>
</evidence>
<accession>W2TB38</accession>
<keyword evidence="3" id="KW-1185">Reference proteome</keyword>
<dbReference type="STRING" id="51031.W2TB38"/>
<dbReference type="Proteomes" id="UP000053676">
    <property type="component" value="Unassembled WGS sequence"/>
</dbReference>
<proteinExistence type="predicted"/>